<keyword evidence="2" id="KW-0472">Membrane</keyword>
<evidence type="ECO:0000256" key="2">
    <source>
        <dbReference type="SAM" id="Phobius"/>
    </source>
</evidence>
<dbReference type="OrthoDB" id="2664546at2"/>
<feature type="region of interest" description="Disordered" evidence="1">
    <location>
        <begin position="58"/>
        <end position="88"/>
    </location>
</feature>
<name>A0A4U1CZD6_9BACI</name>
<feature type="transmembrane region" description="Helical" evidence="2">
    <location>
        <begin position="37"/>
        <end position="54"/>
    </location>
</feature>
<dbReference type="EMBL" id="SWBM01000005">
    <property type="protein sequence ID" value="TKC15262.1"/>
    <property type="molecule type" value="Genomic_DNA"/>
</dbReference>
<reference evidence="3 4" key="1">
    <citation type="journal article" date="2011" name="J. Microbiol.">
        <title>Bacillus kyonggiensis sp. nov., isolated from soil of a lettuce field.</title>
        <authorList>
            <person name="Dong K."/>
            <person name="Lee S."/>
        </authorList>
    </citation>
    <scope>NUCLEOTIDE SEQUENCE [LARGE SCALE GENOMIC DNA]</scope>
    <source>
        <strain evidence="3 4">NB22</strain>
    </source>
</reference>
<feature type="compositionally biased region" description="Basic and acidic residues" evidence="1">
    <location>
        <begin position="69"/>
        <end position="86"/>
    </location>
</feature>
<dbReference type="RefSeq" id="WP_136832873.1">
    <property type="nucleotide sequence ID" value="NZ_SWBM01000005.1"/>
</dbReference>
<feature type="transmembrane region" description="Helical" evidence="2">
    <location>
        <begin position="6"/>
        <end position="25"/>
    </location>
</feature>
<protein>
    <submittedName>
        <fullName evidence="3">Uncharacterized protein</fullName>
    </submittedName>
</protein>
<dbReference type="InterPro" id="IPR017868">
    <property type="entry name" value="Filamin/ABP280_repeat-like"/>
</dbReference>
<evidence type="ECO:0000313" key="3">
    <source>
        <dbReference type="EMBL" id="TKC15262.1"/>
    </source>
</evidence>
<organism evidence="3 4">
    <name type="scientific">Robertmurraya kyonggiensis</name>
    <dbReference type="NCBI Taxonomy" id="1037680"/>
    <lineage>
        <taxon>Bacteria</taxon>
        <taxon>Bacillati</taxon>
        <taxon>Bacillota</taxon>
        <taxon>Bacilli</taxon>
        <taxon>Bacillales</taxon>
        <taxon>Bacillaceae</taxon>
        <taxon>Robertmurraya</taxon>
    </lineage>
</organism>
<gene>
    <name evidence="3" type="ORF">FA727_17670</name>
</gene>
<dbReference type="PROSITE" id="PS50194">
    <property type="entry name" value="FILAMIN_REPEAT"/>
    <property type="match status" value="1"/>
</dbReference>
<keyword evidence="2" id="KW-0812">Transmembrane</keyword>
<sequence length="361" mass="39083">MFNFLAIIGLIGFVVFIVLGIIALFKRNKKAKKRFGIALGLFVLFLIGAINAPSSEEKTTEDVADVATDESKKEEKEEPKKEEKKQPATIAEVKAAITKGMSDEEFKTAKDSLNVEHPKSISIGNGNVGYVLQATDGILVANTDGEKILEVIEFKTMEELDKYESDAVAKAEAEAKELAKKEFEESKIPVSGSGDTATDAIKLNAGFAIFDGSHTGGSNFAVILQDENGNDMELLVNTIGSYKGKTFAEIPADGNYYLNVTAGGKWNFSIYQTPPVDVIDAPTTLEGTGDDVVFFNTTSGNHKFTFNHSGSSNFAVLLNGSDLLVNEIGTYQGSTRTQLETDGYYCFVITADGKWSVNIEK</sequence>
<dbReference type="Proteomes" id="UP000307756">
    <property type="component" value="Unassembled WGS sequence"/>
</dbReference>
<evidence type="ECO:0000313" key="4">
    <source>
        <dbReference type="Proteomes" id="UP000307756"/>
    </source>
</evidence>
<comment type="caution">
    <text evidence="3">The sequence shown here is derived from an EMBL/GenBank/DDBJ whole genome shotgun (WGS) entry which is preliminary data.</text>
</comment>
<proteinExistence type="predicted"/>
<keyword evidence="4" id="KW-1185">Reference proteome</keyword>
<accession>A0A4U1CZD6</accession>
<keyword evidence="2" id="KW-1133">Transmembrane helix</keyword>
<dbReference type="AlphaFoldDB" id="A0A4U1CZD6"/>
<evidence type="ECO:0000256" key="1">
    <source>
        <dbReference type="SAM" id="MobiDB-lite"/>
    </source>
</evidence>